<organism evidence="2 3">
    <name type="scientific">Aegilops tauschii subsp. strangulata</name>
    <name type="common">Goatgrass</name>
    <dbReference type="NCBI Taxonomy" id="200361"/>
    <lineage>
        <taxon>Eukaryota</taxon>
        <taxon>Viridiplantae</taxon>
        <taxon>Streptophyta</taxon>
        <taxon>Embryophyta</taxon>
        <taxon>Tracheophyta</taxon>
        <taxon>Spermatophyta</taxon>
        <taxon>Magnoliopsida</taxon>
        <taxon>Liliopsida</taxon>
        <taxon>Poales</taxon>
        <taxon>Poaceae</taxon>
        <taxon>BOP clade</taxon>
        <taxon>Pooideae</taxon>
        <taxon>Triticodae</taxon>
        <taxon>Triticeae</taxon>
        <taxon>Triticinae</taxon>
        <taxon>Aegilops</taxon>
    </lineage>
</organism>
<reference evidence="2" key="3">
    <citation type="journal article" date="2017" name="Nature">
        <title>Genome sequence of the progenitor of the wheat D genome Aegilops tauschii.</title>
        <authorList>
            <person name="Luo M.C."/>
            <person name="Gu Y.Q."/>
            <person name="Puiu D."/>
            <person name="Wang H."/>
            <person name="Twardziok S.O."/>
            <person name="Deal K.R."/>
            <person name="Huo N."/>
            <person name="Zhu T."/>
            <person name="Wang L."/>
            <person name="Wang Y."/>
            <person name="McGuire P.E."/>
            <person name="Liu S."/>
            <person name="Long H."/>
            <person name="Ramasamy R.K."/>
            <person name="Rodriguez J.C."/>
            <person name="Van S.L."/>
            <person name="Yuan L."/>
            <person name="Wang Z."/>
            <person name="Xia Z."/>
            <person name="Xiao L."/>
            <person name="Anderson O.D."/>
            <person name="Ouyang S."/>
            <person name="Liang Y."/>
            <person name="Zimin A.V."/>
            <person name="Pertea G."/>
            <person name="Qi P."/>
            <person name="Bennetzen J.L."/>
            <person name="Dai X."/>
            <person name="Dawson M.W."/>
            <person name="Muller H.G."/>
            <person name="Kugler K."/>
            <person name="Rivarola-Duarte L."/>
            <person name="Spannagl M."/>
            <person name="Mayer K.F.X."/>
            <person name="Lu F.H."/>
            <person name="Bevan M.W."/>
            <person name="Leroy P."/>
            <person name="Li P."/>
            <person name="You F.M."/>
            <person name="Sun Q."/>
            <person name="Liu Z."/>
            <person name="Lyons E."/>
            <person name="Wicker T."/>
            <person name="Salzberg S.L."/>
            <person name="Devos K.M."/>
            <person name="Dvorak J."/>
        </authorList>
    </citation>
    <scope>NUCLEOTIDE SEQUENCE [LARGE SCALE GENOMIC DNA]</scope>
    <source>
        <strain evidence="2">cv. AL8/78</strain>
    </source>
</reference>
<reference evidence="3" key="2">
    <citation type="journal article" date="2017" name="Nat. Plants">
        <title>The Aegilops tauschii genome reveals multiple impacts of transposons.</title>
        <authorList>
            <person name="Zhao G."/>
            <person name="Zou C."/>
            <person name="Li K."/>
            <person name="Wang K."/>
            <person name="Li T."/>
            <person name="Gao L."/>
            <person name="Zhang X."/>
            <person name="Wang H."/>
            <person name="Yang Z."/>
            <person name="Liu X."/>
            <person name="Jiang W."/>
            <person name="Mao L."/>
            <person name="Kong X."/>
            <person name="Jiao Y."/>
            <person name="Jia J."/>
        </authorList>
    </citation>
    <scope>NUCLEOTIDE SEQUENCE [LARGE SCALE GENOMIC DNA]</scope>
    <source>
        <strain evidence="3">cv. AL8/78</strain>
    </source>
</reference>
<reference evidence="2" key="5">
    <citation type="journal article" date="2021" name="G3 (Bethesda)">
        <title>Aegilops tauschii genome assembly Aet v5.0 features greater sequence contiguity and improved annotation.</title>
        <authorList>
            <person name="Wang L."/>
            <person name="Zhu T."/>
            <person name="Rodriguez J.C."/>
            <person name="Deal K.R."/>
            <person name="Dubcovsky J."/>
            <person name="McGuire P.E."/>
            <person name="Lux T."/>
            <person name="Spannagl M."/>
            <person name="Mayer K.F.X."/>
            <person name="Baldrich P."/>
            <person name="Meyers B.C."/>
            <person name="Huo N."/>
            <person name="Gu Y.Q."/>
            <person name="Zhou H."/>
            <person name="Devos K.M."/>
            <person name="Bennetzen J.L."/>
            <person name="Unver T."/>
            <person name="Budak H."/>
            <person name="Gulick P.J."/>
            <person name="Galiba G."/>
            <person name="Kalapos B."/>
            <person name="Nelson D.R."/>
            <person name="Li P."/>
            <person name="You F.M."/>
            <person name="Luo M.C."/>
            <person name="Dvorak J."/>
        </authorList>
    </citation>
    <scope>NUCLEOTIDE SEQUENCE [LARGE SCALE GENOMIC DNA]</scope>
    <source>
        <strain evidence="2">cv. AL8/78</strain>
    </source>
</reference>
<name>A0A453FDM9_AEGTS</name>
<feature type="region of interest" description="Disordered" evidence="1">
    <location>
        <begin position="1"/>
        <end position="24"/>
    </location>
</feature>
<evidence type="ECO:0000256" key="1">
    <source>
        <dbReference type="SAM" id="MobiDB-lite"/>
    </source>
</evidence>
<sequence length="85" mass="9853">RKRKEIKERRRTTVMSGHSTCPPARSTFPDKYSIFFSPSPNAVLITVGRKKSKKPRPTKEPRDLVGRQYSGGRKICLARSRRRPR</sequence>
<accession>A0A453FDM9</accession>
<reference evidence="2" key="4">
    <citation type="submission" date="2019-03" db="UniProtKB">
        <authorList>
            <consortium name="EnsemblPlants"/>
        </authorList>
    </citation>
    <scope>IDENTIFICATION</scope>
</reference>
<protein>
    <submittedName>
        <fullName evidence="2">Uncharacterized protein</fullName>
    </submittedName>
</protein>
<dbReference type="EnsemblPlants" id="AET3Gv20648500.1">
    <property type="protein sequence ID" value="AET3Gv20648500.1"/>
    <property type="gene ID" value="AET3Gv20648500"/>
</dbReference>
<reference evidence="3" key="1">
    <citation type="journal article" date="2014" name="Science">
        <title>Ancient hybridizations among the ancestral genomes of bread wheat.</title>
        <authorList>
            <consortium name="International Wheat Genome Sequencing Consortium,"/>
            <person name="Marcussen T."/>
            <person name="Sandve S.R."/>
            <person name="Heier L."/>
            <person name="Spannagl M."/>
            <person name="Pfeifer M."/>
            <person name="Jakobsen K.S."/>
            <person name="Wulff B.B."/>
            <person name="Steuernagel B."/>
            <person name="Mayer K.F."/>
            <person name="Olsen O.A."/>
        </authorList>
    </citation>
    <scope>NUCLEOTIDE SEQUENCE [LARGE SCALE GENOMIC DNA]</scope>
    <source>
        <strain evidence="3">cv. AL8/78</strain>
    </source>
</reference>
<evidence type="ECO:0000313" key="3">
    <source>
        <dbReference type="Proteomes" id="UP000015105"/>
    </source>
</evidence>
<dbReference type="Gramene" id="AET3Gv20648500.1">
    <property type="protein sequence ID" value="AET3Gv20648500.1"/>
    <property type="gene ID" value="AET3Gv20648500"/>
</dbReference>
<dbReference type="Proteomes" id="UP000015105">
    <property type="component" value="Chromosome 3D"/>
</dbReference>
<evidence type="ECO:0000313" key="2">
    <source>
        <dbReference type="EnsemblPlants" id="AET3Gv20648500.1"/>
    </source>
</evidence>
<proteinExistence type="predicted"/>
<dbReference type="AlphaFoldDB" id="A0A453FDM9"/>
<feature type="region of interest" description="Disordered" evidence="1">
    <location>
        <begin position="48"/>
        <end position="85"/>
    </location>
</feature>
<keyword evidence="3" id="KW-1185">Reference proteome</keyword>